<accession>A0A517QPT3</accession>
<evidence type="ECO:0000313" key="2">
    <source>
        <dbReference type="Proteomes" id="UP000315724"/>
    </source>
</evidence>
<gene>
    <name evidence="1" type="ORF">Mal48_28850</name>
</gene>
<dbReference type="RefSeq" id="WP_145200210.1">
    <property type="nucleotide sequence ID" value="NZ_CP036267.1"/>
</dbReference>
<dbReference type="EMBL" id="CP036267">
    <property type="protein sequence ID" value="QDT33631.1"/>
    <property type="molecule type" value="Genomic_DNA"/>
</dbReference>
<dbReference type="OrthoDB" id="212719at2"/>
<keyword evidence="2" id="KW-1185">Reference proteome</keyword>
<dbReference type="AlphaFoldDB" id="A0A517QPT3"/>
<protein>
    <recommendedName>
        <fullName evidence="3">Phage major tail protein 2</fullName>
    </recommendedName>
</protein>
<evidence type="ECO:0000313" key="1">
    <source>
        <dbReference type="EMBL" id="QDT33631.1"/>
    </source>
</evidence>
<name>A0A517QPT3_9PLAN</name>
<organism evidence="1 2">
    <name type="scientific">Thalassoglobus polymorphus</name>
    <dbReference type="NCBI Taxonomy" id="2527994"/>
    <lineage>
        <taxon>Bacteria</taxon>
        <taxon>Pseudomonadati</taxon>
        <taxon>Planctomycetota</taxon>
        <taxon>Planctomycetia</taxon>
        <taxon>Planctomycetales</taxon>
        <taxon>Planctomycetaceae</taxon>
        <taxon>Thalassoglobus</taxon>
    </lineage>
</organism>
<evidence type="ECO:0008006" key="3">
    <source>
        <dbReference type="Google" id="ProtNLM"/>
    </source>
</evidence>
<sequence>MAVSNLTRNLRDGELVIKDNGLAGALTVLLDEGDLTWTQRQNTIEVKDRGSIANGHTRSGDDESVSISFTAKWTQLLGAAINAADPLQLYETLTFHPNAGLGSTSAVGEQQTLTFEFTILDPAGVASEKVVFEKVYRESLSMSEGDDTNLISFTGKAFQTEPTISRL</sequence>
<proteinExistence type="predicted"/>
<dbReference type="KEGG" id="tpol:Mal48_28850"/>
<reference evidence="1 2" key="1">
    <citation type="submission" date="2019-02" db="EMBL/GenBank/DDBJ databases">
        <title>Deep-cultivation of Planctomycetes and their phenomic and genomic characterization uncovers novel biology.</title>
        <authorList>
            <person name="Wiegand S."/>
            <person name="Jogler M."/>
            <person name="Boedeker C."/>
            <person name="Pinto D."/>
            <person name="Vollmers J."/>
            <person name="Rivas-Marin E."/>
            <person name="Kohn T."/>
            <person name="Peeters S.H."/>
            <person name="Heuer A."/>
            <person name="Rast P."/>
            <person name="Oberbeckmann S."/>
            <person name="Bunk B."/>
            <person name="Jeske O."/>
            <person name="Meyerdierks A."/>
            <person name="Storesund J.E."/>
            <person name="Kallscheuer N."/>
            <person name="Luecker S."/>
            <person name="Lage O.M."/>
            <person name="Pohl T."/>
            <person name="Merkel B.J."/>
            <person name="Hornburger P."/>
            <person name="Mueller R.-W."/>
            <person name="Bruemmer F."/>
            <person name="Labrenz M."/>
            <person name="Spormann A.M."/>
            <person name="Op den Camp H."/>
            <person name="Overmann J."/>
            <person name="Amann R."/>
            <person name="Jetten M.S.M."/>
            <person name="Mascher T."/>
            <person name="Medema M.H."/>
            <person name="Devos D.P."/>
            <person name="Kaster A.-K."/>
            <person name="Ovreas L."/>
            <person name="Rohde M."/>
            <person name="Galperin M.Y."/>
            <person name="Jogler C."/>
        </authorList>
    </citation>
    <scope>NUCLEOTIDE SEQUENCE [LARGE SCALE GENOMIC DNA]</scope>
    <source>
        <strain evidence="1 2">Mal48</strain>
    </source>
</reference>
<dbReference type="Proteomes" id="UP000315724">
    <property type="component" value="Chromosome"/>
</dbReference>